<keyword evidence="4" id="KW-0862">Zinc</keyword>
<dbReference type="SUPFAM" id="SSF57667">
    <property type="entry name" value="beta-beta-alpha zinc fingers"/>
    <property type="match status" value="1"/>
</dbReference>
<gene>
    <name evidence="13" type="primary">LOC108821850</name>
</gene>
<evidence type="ECO:0000256" key="3">
    <source>
        <dbReference type="ARBA" id="ARBA00022771"/>
    </source>
</evidence>
<evidence type="ECO:0000256" key="8">
    <source>
        <dbReference type="PROSITE-ProRule" id="PRU00042"/>
    </source>
</evidence>
<dbReference type="FunFam" id="3.30.160.60:FF:000554">
    <property type="entry name" value="protein indeterminate-domain 12-like"/>
    <property type="match status" value="1"/>
</dbReference>
<dbReference type="Pfam" id="PF22996">
    <property type="entry name" value="C2H2-2nd_BIRD-IDD"/>
    <property type="match status" value="1"/>
</dbReference>
<keyword evidence="9" id="KW-0175">Coiled coil</keyword>
<evidence type="ECO:0000313" key="13">
    <source>
        <dbReference type="RefSeq" id="XP_018450340.1"/>
    </source>
</evidence>
<dbReference type="RefSeq" id="XP_018450340.1">
    <property type="nucleotide sequence ID" value="XM_018594838.2"/>
</dbReference>
<dbReference type="SMART" id="SM00355">
    <property type="entry name" value="ZnF_C2H2"/>
    <property type="match status" value="3"/>
</dbReference>
<dbReference type="PROSITE" id="PS00028">
    <property type="entry name" value="ZINC_FINGER_C2H2_1"/>
    <property type="match status" value="1"/>
</dbReference>
<dbReference type="PANTHER" id="PTHR10593:SF244">
    <property type="entry name" value="PROTEIN INDETERMINATE-DOMAIN 16"/>
    <property type="match status" value="1"/>
</dbReference>
<sequence>MIDYEKNNNHQNFPSSSSPDLLLAVNGAAVINKRKRRPAGTPDPDAEVVSLSPKTLLESDRYVCEICNQGFQRDQNLQMHRRRHKVPWKLLKREKKDEEVKKRVYVCPEPTCLHHHPCHALGDLVGIKKHFRRKHSVLKQWVCQRCSKGYAVQSDYKAHLKTCGSRGHSCDCGRVFSRVENFIEHQDTCTIRGPQPTNNRPLHQNKESHATPSRTFFTPSINPLLHGVPFLRPPQTSHQQSLAFASSAPFENLQLQLSIGMTKTQVKRNEKSETSLTMERAIEEARRAEEMRQEARRQREMAEVDFEKAKNIRKEAKAELDKAQVVREEAIKRVNATMLEITCHSCKDMFQLPVLADESTSSLVTCYVSSATTEGECE</sequence>
<feature type="region of interest" description="Disordered" evidence="10">
    <location>
        <begin position="191"/>
        <end position="212"/>
    </location>
</feature>
<dbReference type="GO" id="GO:0003677">
    <property type="term" value="F:DNA binding"/>
    <property type="evidence" value="ECO:0007669"/>
    <property type="project" value="UniProtKB-KW"/>
</dbReference>
<dbReference type="KEGG" id="rsz:108821850"/>
<dbReference type="GO" id="GO:0005634">
    <property type="term" value="C:nucleus"/>
    <property type="evidence" value="ECO:0007669"/>
    <property type="project" value="TreeGrafter"/>
</dbReference>
<evidence type="ECO:0000259" key="11">
    <source>
        <dbReference type="PROSITE" id="PS50157"/>
    </source>
</evidence>
<keyword evidence="12" id="KW-1185">Reference proteome</keyword>
<dbReference type="PANTHER" id="PTHR10593">
    <property type="entry name" value="SERINE/THREONINE-PROTEIN KINASE RIO"/>
    <property type="match status" value="1"/>
</dbReference>
<keyword evidence="3 8" id="KW-0863">Zinc-finger</keyword>
<dbReference type="OrthoDB" id="8117402at2759"/>
<keyword evidence="6" id="KW-0238">DNA-binding</keyword>
<dbReference type="InterPro" id="IPR013087">
    <property type="entry name" value="Znf_C2H2_type"/>
</dbReference>
<protein>
    <submittedName>
        <fullName evidence="13">Protein indeterminate-domain 16</fullName>
    </submittedName>
</protein>
<dbReference type="GO" id="GO:0003700">
    <property type="term" value="F:DNA-binding transcription factor activity"/>
    <property type="evidence" value="ECO:0007669"/>
    <property type="project" value="TreeGrafter"/>
</dbReference>
<proteinExistence type="predicted"/>
<evidence type="ECO:0000256" key="7">
    <source>
        <dbReference type="ARBA" id="ARBA00023163"/>
    </source>
</evidence>
<evidence type="ECO:0000256" key="5">
    <source>
        <dbReference type="ARBA" id="ARBA00023015"/>
    </source>
</evidence>
<reference evidence="13" key="2">
    <citation type="submission" date="2025-08" db="UniProtKB">
        <authorList>
            <consortium name="RefSeq"/>
        </authorList>
    </citation>
    <scope>IDENTIFICATION</scope>
    <source>
        <tissue evidence="13">Leaf</tissue>
    </source>
</reference>
<evidence type="ECO:0000256" key="9">
    <source>
        <dbReference type="SAM" id="Coils"/>
    </source>
</evidence>
<evidence type="ECO:0000313" key="12">
    <source>
        <dbReference type="Proteomes" id="UP000504610"/>
    </source>
</evidence>
<feature type="coiled-coil region" evidence="9">
    <location>
        <begin position="271"/>
        <end position="333"/>
    </location>
</feature>
<dbReference type="PROSITE" id="PS50157">
    <property type="entry name" value="ZINC_FINGER_C2H2_2"/>
    <property type="match status" value="1"/>
</dbReference>
<keyword evidence="5" id="KW-0805">Transcription regulation</keyword>
<accession>A0A6J0KQZ3</accession>
<dbReference type="InterPro" id="IPR055186">
    <property type="entry name" value="C2H2-2nd_BIRD-IDD"/>
</dbReference>
<feature type="domain" description="C2H2-type" evidence="11">
    <location>
        <begin position="62"/>
        <end position="84"/>
    </location>
</feature>
<evidence type="ECO:0000256" key="2">
    <source>
        <dbReference type="ARBA" id="ARBA00022737"/>
    </source>
</evidence>
<keyword evidence="1" id="KW-0479">Metal-binding</keyword>
<dbReference type="Proteomes" id="UP000504610">
    <property type="component" value="Chromosome 8"/>
</dbReference>
<dbReference type="Pfam" id="PF12874">
    <property type="entry name" value="zf-met"/>
    <property type="match status" value="1"/>
</dbReference>
<name>A0A6J0KQZ3_RAPSA</name>
<keyword evidence="7" id="KW-0804">Transcription</keyword>
<evidence type="ECO:0000256" key="10">
    <source>
        <dbReference type="SAM" id="MobiDB-lite"/>
    </source>
</evidence>
<keyword evidence="2" id="KW-0677">Repeat</keyword>
<dbReference type="GO" id="GO:0008270">
    <property type="term" value="F:zinc ion binding"/>
    <property type="evidence" value="ECO:0007669"/>
    <property type="project" value="UniProtKB-KW"/>
</dbReference>
<evidence type="ECO:0000256" key="6">
    <source>
        <dbReference type="ARBA" id="ARBA00023125"/>
    </source>
</evidence>
<dbReference type="InterPro" id="IPR055187">
    <property type="entry name" value="C2CH-3rd_BIRD-IDD"/>
</dbReference>
<dbReference type="GeneID" id="108821850"/>
<evidence type="ECO:0000256" key="1">
    <source>
        <dbReference type="ARBA" id="ARBA00022723"/>
    </source>
</evidence>
<dbReference type="InterPro" id="IPR036236">
    <property type="entry name" value="Znf_C2H2_sf"/>
</dbReference>
<dbReference type="InterPro" id="IPR031140">
    <property type="entry name" value="IDD1-16"/>
</dbReference>
<organism evidence="12 13">
    <name type="scientific">Raphanus sativus</name>
    <name type="common">Radish</name>
    <name type="synonym">Raphanus raphanistrum var. sativus</name>
    <dbReference type="NCBI Taxonomy" id="3726"/>
    <lineage>
        <taxon>Eukaryota</taxon>
        <taxon>Viridiplantae</taxon>
        <taxon>Streptophyta</taxon>
        <taxon>Embryophyta</taxon>
        <taxon>Tracheophyta</taxon>
        <taxon>Spermatophyta</taxon>
        <taxon>Magnoliopsida</taxon>
        <taxon>eudicotyledons</taxon>
        <taxon>Gunneridae</taxon>
        <taxon>Pentapetalae</taxon>
        <taxon>rosids</taxon>
        <taxon>malvids</taxon>
        <taxon>Brassicales</taxon>
        <taxon>Brassicaceae</taxon>
        <taxon>Brassiceae</taxon>
        <taxon>Raphanus</taxon>
    </lineage>
</organism>
<dbReference type="Gene3D" id="3.30.160.60">
    <property type="entry name" value="Classic Zinc Finger"/>
    <property type="match status" value="1"/>
</dbReference>
<dbReference type="AlphaFoldDB" id="A0A6J0KQZ3"/>
<evidence type="ECO:0000256" key="4">
    <source>
        <dbReference type="ARBA" id="ARBA00022833"/>
    </source>
</evidence>
<reference evidence="12" key="1">
    <citation type="journal article" date="2019" name="Database">
        <title>The radish genome database (RadishGD): an integrated information resource for radish genomics.</title>
        <authorList>
            <person name="Yu H.J."/>
            <person name="Baek S."/>
            <person name="Lee Y.J."/>
            <person name="Cho A."/>
            <person name="Mun J.H."/>
        </authorList>
    </citation>
    <scope>NUCLEOTIDE SEQUENCE [LARGE SCALE GENOMIC DNA]</scope>
    <source>
        <strain evidence="12">cv. WK10039</strain>
    </source>
</reference>
<dbReference type="Pfam" id="PF22995">
    <property type="entry name" value="C2CH-3rd_BIRD-IDD"/>
    <property type="match status" value="1"/>
</dbReference>